<dbReference type="GO" id="GO:0005634">
    <property type="term" value="C:nucleus"/>
    <property type="evidence" value="ECO:0007669"/>
    <property type="project" value="TreeGrafter"/>
</dbReference>
<dbReference type="PANTHER" id="PTHR15160">
    <property type="entry name" value="VON HIPPEL-LINDAU PROTEIN"/>
    <property type="match status" value="1"/>
</dbReference>
<dbReference type="GO" id="GO:0016567">
    <property type="term" value="P:protein ubiquitination"/>
    <property type="evidence" value="ECO:0007669"/>
    <property type="project" value="TreeGrafter"/>
</dbReference>
<reference evidence="1" key="1">
    <citation type="submission" date="2018-02" db="EMBL/GenBank/DDBJ databases">
        <title>Rhizophora mucronata_Transcriptome.</title>
        <authorList>
            <person name="Meera S.P."/>
            <person name="Sreeshan A."/>
            <person name="Augustine A."/>
        </authorList>
    </citation>
    <scope>NUCLEOTIDE SEQUENCE</scope>
    <source>
        <tissue evidence="1">Leaf</tissue>
    </source>
</reference>
<accession>A0A2P2MAY6</accession>
<name>A0A2P2MAY6_RHIMU</name>
<dbReference type="PANTHER" id="PTHR15160:SF3">
    <property type="entry name" value="BIFUNCTIONAL NUCLEASE 1"/>
    <property type="match status" value="1"/>
</dbReference>
<dbReference type="GO" id="GO:0030891">
    <property type="term" value="C:VCB complex"/>
    <property type="evidence" value="ECO:0007669"/>
    <property type="project" value="TreeGrafter"/>
</dbReference>
<proteinExistence type="predicted"/>
<protein>
    <submittedName>
        <fullName evidence="1">Bifunctional nuclease 1-like</fullName>
    </submittedName>
</protein>
<evidence type="ECO:0000313" key="1">
    <source>
        <dbReference type="EMBL" id="MBX27402.1"/>
    </source>
</evidence>
<sequence length="91" mass="10503">MQVPIQVNKYLAYSDGMRVIESGKLTQSLASDGFLFTELDRPTGQPCLDTKEFNLLRNMLVAAVEERYNDAAQWRDKLGQFRAKRNLKKYT</sequence>
<organism evidence="1">
    <name type="scientific">Rhizophora mucronata</name>
    <name type="common">Asiatic mangrove</name>
    <dbReference type="NCBI Taxonomy" id="61149"/>
    <lineage>
        <taxon>Eukaryota</taxon>
        <taxon>Viridiplantae</taxon>
        <taxon>Streptophyta</taxon>
        <taxon>Embryophyta</taxon>
        <taxon>Tracheophyta</taxon>
        <taxon>Spermatophyta</taxon>
        <taxon>Magnoliopsida</taxon>
        <taxon>eudicotyledons</taxon>
        <taxon>Gunneridae</taxon>
        <taxon>Pentapetalae</taxon>
        <taxon>rosids</taxon>
        <taxon>fabids</taxon>
        <taxon>Malpighiales</taxon>
        <taxon>Rhizophoraceae</taxon>
        <taxon>Rhizophora</taxon>
    </lineage>
</organism>
<dbReference type="AlphaFoldDB" id="A0A2P2MAY6"/>
<dbReference type="EMBL" id="GGEC01046918">
    <property type="protein sequence ID" value="MBX27402.1"/>
    <property type="molecule type" value="Transcribed_RNA"/>
</dbReference>